<dbReference type="GO" id="GO:0004527">
    <property type="term" value="F:exonuclease activity"/>
    <property type="evidence" value="ECO:0007669"/>
    <property type="project" value="UniProtKB-KW"/>
</dbReference>
<dbReference type="InterPro" id="IPR036691">
    <property type="entry name" value="Endo/exonu/phosph_ase_sf"/>
</dbReference>
<dbReference type="Gene3D" id="3.60.10.10">
    <property type="entry name" value="Endonuclease/exonuclease/phosphatase"/>
    <property type="match status" value="1"/>
</dbReference>
<dbReference type="RefSeq" id="WP_183832201.1">
    <property type="nucleotide sequence ID" value="NZ_JACHEU010000003.1"/>
</dbReference>
<comment type="caution">
    <text evidence="2">The sequence shown here is derived from an EMBL/GenBank/DDBJ whole genome shotgun (WGS) entry which is preliminary data.</text>
</comment>
<keyword evidence="2" id="KW-0378">Hydrolase</keyword>
<dbReference type="InterPro" id="IPR051916">
    <property type="entry name" value="GPI-anchor_lipid_remodeler"/>
</dbReference>
<dbReference type="EMBL" id="JACHEU010000003">
    <property type="protein sequence ID" value="MBB6014023.1"/>
    <property type="molecule type" value="Genomic_DNA"/>
</dbReference>
<name>A0A7W9S6P3_9HYPH</name>
<keyword evidence="2" id="KW-0255">Endonuclease</keyword>
<evidence type="ECO:0000313" key="3">
    <source>
        <dbReference type="Proteomes" id="UP000533306"/>
    </source>
</evidence>
<dbReference type="AlphaFoldDB" id="A0A7W9S6P3"/>
<dbReference type="Pfam" id="PF03372">
    <property type="entry name" value="Exo_endo_phos"/>
    <property type="match status" value="1"/>
</dbReference>
<keyword evidence="2" id="KW-0269">Exonuclease</keyword>
<keyword evidence="3" id="KW-1185">Reference proteome</keyword>
<dbReference type="GO" id="GO:0006506">
    <property type="term" value="P:GPI anchor biosynthetic process"/>
    <property type="evidence" value="ECO:0007669"/>
    <property type="project" value="TreeGrafter"/>
</dbReference>
<dbReference type="InterPro" id="IPR005135">
    <property type="entry name" value="Endo/exonuclease/phosphatase"/>
</dbReference>
<organism evidence="2 3">
    <name type="scientific">Aquamicrobium lusatiense</name>
    <dbReference type="NCBI Taxonomy" id="89772"/>
    <lineage>
        <taxon>Bacteria</taxon>
        <taxon>Pseudomonadati</taxon>
        <taxon>Pseudomonadota</taxon>
        <taxon>Alphaproteobacteria</taxon>
        <taxon>Hyphomicrobiales</taxon>
        <taxon>Phyllobacteriaceae</taxon>
        <taxon>Aquamicrobium</taxon>
    </lineage>
</organism>
<reference evidence="2 3" key="1">
    <citation type="submission" date="2020-08" db="EMBL/GenBank/DDBJ databases">
        <title>Genomic Encyclopedia of Type Strains, Phase IV (KMG-IV): sequencing the most valuable type-strain genomes for metagenomic binning, comparative biology and taxonomic classification.</title>
        <authorList>
            <person name="Goeker M."/>
        </authorList>
    </citation>
    <scope>NUCLEOTIDE SEQUENCE [LARGE SCALE GENOMIC DNA]</scope>
    <source>
        <strain evidence="2 3">DSM 11099</strain>
    </source>
</reference>
<gene>
    <name evidence="2" type="ORF">HNR59_003417</name>
</gene>
<dbReference type="Proteomes" id="UP000533306">
    <property type="component" value="Unassembled WGS sequence"/>
</dbReference>
<dbReference type="GO" id="GO:0004519">
    <property type="term" value="F:endonuclease activity"/>
    <property type="evidence" value="ECO:0007669"/>
    <property type="project" value="UniProtKB-KW"/>
</dbReference>
<accession>A0A7W9S6P3</accession>
<evidence type="ECO:0000259" key="1">
    <source>
        <dbReference type="Pfam" id="PF03372"/>
    </source>
</evidence>
<dbReference type="PANTHER" id="PTHR14859:SF1">
    <property type="entry name" value="PGAP2-INTERACTING PROTEIN"/>
    <property type="match status" value="1"/>
</dbReference>
<dbReference type="PANTHER" id="PTHR14859">
    <property type="entry name" value="CALCOFLUOR WHITE HYPERSENSITIVE PROTEIN PRECURSOR"/>
    <property type="match status" value="1"/>
</dbReference>
<sequence length="282" mass="30793">MQKLGAGLPASILERLRVRRDHAGEVPAVEHGGRHGMVVASYNVHKCVGTDGRFDPERIGRVIHEIGADVIALQEVDKRFGDRQGLLDLARLEREAGLTPVPVFGRAKSHGWHGNVVLFRRGAVRDVHQFTLPGLEPRGAIMTEIDLEAGGSLRVVAAHFGLLRHSRTLQARMILDIMNARDATPTVLMGDLNEWRLNDRSALSMFEAAFGPMPRAVPSFPSRLPLLALDRIIANRTDIVSPVIVHDTPLARIASDHLPIKAFVRLDGEDTGDGAQEGRAAA</sequence>
<keyword evidence="2" id="KW-0540">Nuclease</keyword>
<feature type="domain" description="Endonuclease/exonuclease/phosphatase" evidence="1">
    <location>
        <begin position="40"/>
        <end position="257"/>
    </location>
</feature>
<protein>
    <submittedName>
        <fullName evidence="2">Endonuclease/exonuclease/phosphatase family metal-dependent hydrolase</fullName>
    </submittedName>
</protein>
<evidence type="ECO:0000313" key="2">
    <source>
        <dbReference type="EMBL" id="MBB6014023.1"/>
    </source>
</evidence>
<proteinExistence type="predicted"/>
<dbReference type="SUPFAM" id="SSF56219">
    <property type="entry name" value="DNase I-like"/>
    <property type="match status" value="1"/>
</dbReference>
<dbReference type="GO" id="GO:0016020">
    <property type="term" value="C:membrane"/>
    <property type="evidence" value="ECO:0007669"/>
    <property type="project" value="GOC"/>
</dbReference>